<comment type="caution">
    <text evidence="6">The sequence shown here is derived from an EMBL/GenBank/DDBJ whole genome shotgun (WGS) entry which is preliminary data.</text>
</comment>
<feature type="region of interest" description="Disordered" evidence="3">
    <location>
        <begin position="506"/>
        <end position="525"/>
    </location>
</feature>
<evidence type="ECO:0000313" key="6">
    <source>
        <dbReference type="EMBL" id="MFC7244500.1"/>
    </source>
</evidence>
<dbReference type="InterPro" id="IPR004843">
    <property type="entry name" value="Calcineurin-like_PHP"/>
</dbReference>
<evidence type="ECO:0000259" key="5">
    <source>
        <dbReference type="Pfam" id="PF00149"/>
    </source>
</evidence>
<sequence length="525" mass="55198">MTRLPRWARPLSRSGVDRSGGEPPRGGAARVKDAFGRVPWRRLGSGLGLLAVSLTGLALGLYLAAGTSVDVGPFRSTMAVTPSWYGDTEVVLPPLGSLQLDSHDGPARLMVRLDALDRARTEALITDPAGITAASRTAVDDVRAGVTRLALRATAVAVLGAMLLAALVYRRMRRVAWAGGLALAVMAAAFGSAFGTFNPGALREPRYEGLLANAPSVLGNAQRIADRYDEYAAQLQKLVSNVGSLYATVQNLPVYSPEDNTLRVLHVSDLHLNPAAWGVIRTVVDNFHIDVVVDTGDITDWGSEPEKAFVASISLLKVPYVFVRGNHDSAVTQAAVAAQPNAIVLDNKVVSVAGLSIAGIGDPRFTPDKGMEPAGSGDSKQTVERVLDAGDKLADTIAKQRDEVVDLALVHDPLSAGPLAGYTPLVLAGHRHHREISKLGDDQTMLMVQGSSGGAGLRGLEGETPTPLAMSVLYFDDNRTLMAYDDITVGGTGLAEVALSRHVVDDTPAGQAAAPGTSPRPTPSR</sequence>
<proteinExistence type="predicted"/>
<keyword evidence="1" id="KW-0479">Metal-binding</keyword>
<keyword evidence="7" id="KW-1185">Reference proteome</keyword>
<dbReference type="InterPro" id="IPR051158">
    <property type="entry name" value="Metallophosphoesterase_sf"/>
</dbReference>
<feature type="domain" description="Calcineurin-like phosphoesterase" evidence="5">
    <location>
        <begin position="262"/>
        <end position="432"/>
    </location>
</feature>
<evidence type="ECO:0000313" key="7">
    <source>
        <dbReference type="Proteomes" id="UP001596392"/>
    </source>
</evidence>
<dbReference type="PANTHER" id="PTHR31302">
    <property type="entry name" value="TRANSMEMBRANE PROTEIN WITH METALLOPHOSPHOESTERASE DOMAIN-RELATED"/>
    <property type="match status" value="1"/>
</dbReference>
<evidence type="ECO:0000256" key="1">
    <source>
        <dbReference type="ARBA" id="ARBA00022723"/>
    </source>
</evidence>
<name>A0ABW2GWV8_9ACTN</name>
<reference evidence="7" key="1">
    <citation type="journal article" date="2019" name="Int. J. Syst. Evol. Microbiol.">
        <title>The Global Catalogue of Microorganisms (GCM) 10K type strain sequencing project: providing services to taxonomists for standard genome sequencing and annotation.</title>
        <authorList>
            <consortium name="The Broad Institute Genomics Platform"/>
            <consortium name="The Broad Institute Genome Sequencing Center for Infectious Disease"/>
            <person name="Wu L."/>
            <person name="Ma J."/>
        </authorList>
    </citation>
    <scope>NUCLEOTIDE SEQUENCE [LARGE SCALE GENOMIC DNA]</scope>
    <source>
        <strain evidence="7">CGMCC 1.9106</strain>
    </source>
</reference>
<protein>
    <submittedName>
        <fullName evidence="6">Metallophosphoesterase</fullName>
    </submittedName>
</protein>
<dbReference type="EMBL" id="JBHTAC010000017">
    <property type="protein sequence ID" value="MFC7244500.1"/>
    <property type="molecule type" value="Genomic_DNA"/>
</dbReference>
<keyword evidence="2" id="KW-0378">Hydrolase</keyword>
<dbReference type="InterPro" id="IPR029052">
    <property type="entry name" value="Metallo-depent_PP-like"/>
</dbReference>
<dbReference type="Gene3D" id="3.60.21.10">
    <property type="match status" value="1"/>
</dbReference>
<feature type="transmembrane region" description="Helical" evidence="4">
    <location>
        <begin position="149"/>
        <end position="169"/>
    </location>
</feature>
<accession>A0ABW2GWV8</accession>
<dbReference type="SUPFAM" id="SSF56300">
    <property type="entry name" value="Metallo-dependent phosphatases"/>
    <property type="match status" value="1"/>
</dbReference>
<keyword evidence="4" id="KW-1133">Transmembrane helix</keyword>
<gene>
    <name evidence="6" type="ORF">ACFQO7_18645</name>
</gene>
<organism evidence="6 7">
    <name type="scientific">Catellatospora aurea</name>
    <dbReference type="NCBI Taxonomy" id="1337874"/>
    <lineage>
        <taxon>Bacteria</taxon>
        <taxon>Bacillati</taxon>
        <taxon>Actinomycetota</taxon>
        <taxon>Actinomycetes</taxon>
        <taxon>Micromonosporales</taxon>
        <taxon>Micromonosporaceae</taxon>
        <taxon>Catellatospora</taxon>
    </lineage>
</organism>
<dbReference type="Proteomes" id="UP001596392">
    <property type="component" value="Unassembled WGS sequence"/>
</dbReference>
<evidence type="ECO:0000256" key="3">
    <source>
        <dbReference type="SAM" id="MobiDB-lite"/>
    </source>
</evidence>
<dbReference type="Pfam" id="PF00149">
    <property type="entry name" value="Metallophos"/>
    <property type="match status" value="1"/>
</dbReference>
<evidence type="ECO:0000256" key="4">
    <source>
        <dbReference type="SAM" id="Phobius"/>
    </source>
</evidence>
<feature type="transmembrane region" description="Helical" evidence="4">
    <location>
        <begin position="47"/>
        <end position="65"/>
    </location>
</feature>
<feature type="region of interest" description="Disordered" evidence="3">
    <location>
        <begin position="1"/>
        <end position="30"/>
    </location>
</feature>
<keyword evidence="4" id="KW-0472">Membrane</keyword>
<dbReference type="PANTHER" id="PTHR31302:SF31">
    <property type="entry name" value="PHOSPHODIESTERASE YAEI"/>
    <property type="match status" value="1"/>
</dbReference>
<evidence type="ECO:0000256" key="2">
    <source>
        <dbReference type="ARBA" id="ARBA00022801"/>
    </source>
</evidence>
<keyword evidence="4" id="KW-0812">Transmembrane</keyword>
<feature type="transmembrane region" description="Helical" evidence="4">
    <location>
        <begin position="176"/>
        <end position="197"/>
    </location>
</feature>
<dbReference type="RefSeq" id="WP_376807534.1">
    <property type="nucleotide sequence ID" value="NZ_JBHTAC010000017.1"/>
</dbReference>
<dbReference type="CDD" id="cd00838">
    <property type="entry name" value="MPP_superfamily"/>
    <property type="match status" value="1"/>
</dbReference>